<organism evidence="1 2">
    <name type="scientific">Entomophthora muscae</name>
    <dbReference type="NCBI Taxonomy" id="34485"/>
    <lineage>
        <taxon>Eukaryota</taxon>
        <taxon>Fungi</taxon>
        <taxon>Fungi incertae sedis</taxon>
        <taxon>Zoopagomycota</taxon>
        <taxon>Entomophthoromycotina</taxon>
        <taxon>Entomophthoromycetes</taxon>
        <taxon>Entomophthorales</taxon>
        <taxon>Entomophthoraceae</taxon>
        <taxon>Entomophthora</taxon>
    </lineage>
</organism>
<protein>
    <submittedName>
        <fullName evidence="1">Uncharacterized protein</fullName>
    </submittedName>
</protein>
<accession>A0ACC2S8L3</accession>
<comment type="caution">
    <text evidence="1">The sequence shown here is derived from an EMBL/GenBank/DDBJ whole genome shotgun (WGS) entry which is preliminary data.</text>
</comment>
<sequence length="126" mass="14424">MNLWFEQILPYLVLVIFHINSGQVDHQATASSRDQPADLPQALYHPPGAPFGPAHFTEYPPNPAYLEYNLETILIAEHLARARETEYIVHEGKQIKFLPLLLKDKYINLPAYFIPMNPPLTSNTKK</sequence>
<name>A0ACC2S8L3_9FUNG</name>
<evidence type="ECO:0000313" key="1">
    <source>
        <dbReference type="EMBL" id="KAJ9058670.1"/>
    </source>
</evidence>
<dbReference type="EMBL" id="QTSX02005712">
    <property type="protein sequence ID" value="KAJ9058670.1"/>
    <property type="molecule type" value="Genomic_DNA"/>
</dbReference>
<keyword evidence="2" id="KW-1185">Reference proteome</keyword>
<reference evidence="1" key="1">
    <citation type="submission" date="2022-04" db="EMBL/GenBank/DDBJ databases">
        <title>Genome of the entomopathogenic fungus Entomophthora muscae.</title>
        <authorList>
            <person name="Elya C."/>
            <person name="Lovett B.R."/>
            <person name="Lee E."/>
            <person name="Macias A.M."/>
            <person name="Hajek A.E."/>
            <person name="De Bivort B.L."/>
            <person name="Kasson M.T."/>
            <person name="De Fine Licht H.H."/>
            <person name="Stajich J.E."/>
        </authorList>
    </citation>
    <scope>NUCLEOTIDE SEQUENCE</scope>
    <source>
        <strain evidence="1">Berkeley</strain>
    </source>
</reference>
<dbReference type="Proteomes" id="UP001165960">
    <property type="component" value="Unassembled WGS sequence"/>
</dbReference>
<gene>
    <name evidence="1" type="ORF">DSO57_1010010</name>
</gene>
<proteinExistence type="predicted"/>
<evidence type="ECO:0000313" key="2">
    <source>
        <dbReference type="Proteomes" id="UP001165960"/>
    </source>
</evidence>